<evidence type="ECO:0000256" key="3">
    <source>
        <dbReference type="ARBA" id="ARBA00022452"/>
    </source>
</evidence>
<keyword evidence="4" id="KW-0410">Iron transport</keyword>
<evidence type="ECO:0000313" key="17">
    <source>
        <dbReference type="EMBL" id="MFC0588111.1"/>
    </source>
</evidence>
<evidence type="ECO:0000259" key="15">
    <source>
        <dbReference type="Pfam" id="PF00593"/>
    </source>
</evidence>
<dbReference type="InterPro" id="IPR036942">
    <property type="entry name" value="Beta-barrel_TonB_sf"/>
</dbReference>
<keyword evidence="18" id="KW-1185">Reference proteome</keyword>
<dbReference type="InterPro" id="IPR012910">
    <property type="entry name" value="Plug_dom"/>
</dbReference>
<comment type="subcellular location">
    <subcellularLocation>
        <location evidence="1 11">Cell outer membrane</location>
        <topology evidence="1 11">Multi-pass membrane protein</topology>
    </subcellularLocation>
</comment>
<reference evidence="17 18" key="1">
    <citation type="submission" date="2024-09" db="EMBL/GenBank/DDBJ databases">
        <authorList>
            <person name="Sun Q."/>
            <person name="Mori K."/>
        </authorList>
    </citation>
    <scope>NUCLEOTIDE SEQUENCE [LARGE SCALE GENOMIC DNA]</scope>
    <source>
        <strain evidence="17 18">NCAIM B.02537</strain>
    </source>
</reference>
<keyword evidence="9 11" id="KW-0472">Membrane</keyword>
<evidence type="ECO:0000256" key="2">
    <source>
        <dbReference type="ARBA" id="ARBA00022448"/>
    </source>
</evidence>
<evidence type="ECO:0000256" key="9">
    <source>
        <dbReference type="ARBA" id="ARBA00023136"/>
    </source>
</evidence>
<keyword evidence="8 12" id="KW-0798">TonB box</keyword>
<proteinExistence type="inferred from homology"/>
<gene>
    <name evidence="17" type="ORF">ACFFF7_01655</name>
</gene>
<accession>A0ABV6PE67</accession>
<dbReference type="PANTHER" id="PTHR32552:SF81">
    <property type="entry name" value="TONB-DEPENDENT OUTER MEMBRANE RECEPTOR"/>
    <property type="match status" value="1"/>
</dbReference>
<keyword evidence="17" id="KW-0675">Receptor</keyword>
<dbReference type="PROSITE" id="PS52016">
    <property type="entry name" value="TONB_DEPENDENT_REC_3"/>
    <property type="match status" value="1"/>
</dbReference>
<evidence type="ECO:0000259" key="16">
    <source>
        <dbReference type="Pfam" id="PF07715"/>
    </source>
</evidence>
<dbReference type="RefSeq" id="WP_379479621.1">
    <property type="nucleotide sequence ID" value="NZ_JBHLTL010000001.1"/>
</dbReference>
<evidence type="ECO:0000313" key="18">
    <source>
        <dbReference type="Proteomes" id="UP001589943"/>
    </source>
</evidence>
<evidence type="ECO:0000256" key="6">
    <source>
        <dbReference type="ARBA" id="ARBA00023004"/>
    </source>
</evidence>
<feature type="chain" id="PRO_5046162413" evidence="14">
    <location>
        <begin position="30"/>
        <end position="914"/>
    </location>
</feature>
<feature type="signal peptide" evidence="14">
    <location>
        <begin position="1"/>
        <end position="29"/>
    </location>
</feature>
<evidence type="ECO:0000256" key="8">
    <source>
        <dbReference type="ARBA" id="ARBA00023077"/>
    </source>
</evidence>
<dbReference type="InterPro" id="IPR000531">
    <property type="entry name" value="Beta-barrel_TonB"/>
</dbReference>
<keyword evidence="10 11" id="KW-0998">Cell outer membrane</keyword>
<evidence type="ECO:0000256" key="7">
    <source>
        <dbReference type="ARBA" id="ARBA00023065"/>
    </source>
</evidence>
<evidence type="ECO:0000256" key="12">
    <source>
        <dbReference type="RuleBase" id="RU003357"/>
    </source>
</evidence>
<keyword evidence="6" id="KW-0408">Iron</keyword>
<keyword evidence="3 11" id="KW-1134">Transmembrane beta strand</keyword>
<keyword evidence="14" id="KW-0732">Signal</keyword>
<feature type="domain" description="TonB-dependent receptor-like beta-barrel" evidence="15">
    <location>
        <begin position="433"/>
        <end position="855"/>
    </location>
</feature>
<dbReference type="InterPro" id="IPR039426">
    <property type="entry name" value="TonB-dep_rcpt-like"/>
</dbReference>
<keyword evidence="5 11" id="KW-0812">Transmembrane</keyword>
<evidence type="ECO:0000256" key="10">
    <source>
        <dbReference type="ARBA" id="ARBA00023237"/>
    </source>
</evidence>
<dbReference type="Pfam" id="PF07715">
    <property type="entry name" value="Plug"/>
    <property type="match status" value="1"/>
</dbReference>
<name>A0ABV6PE67_9SPHN</name>
<evidence type="ECO:0000256" key="5">
    <source>
        <dbReference type="ARBA" id="ARBA00022692"/>
    </source>
</evidence>
<evidence type="ECO:0000256" key="14">
    <source>
        <dbReference type="SAM" id="SignalP"/>
    </source>
</evidence>
<keyword evidence="7" id="KW-0406">Ion transport</keyword>
<keyword evidence="2 11" id="KW-0813">Transport</keyword>
<feature type="region of interest" description="Disordered" evidence="13">
    <location>
        <begin position="44"/>
        <end position="70"/>
    </location>
</feature>
<evidence type="ECO:0000256" key="13">
    <source>
        <dbReference type="SAM" id="MobiDB-lite"/>
    </source>
</evidence>
<dbReference type="EMBL" id="JBHLTL010000001">
    <property type="protein sequence ID" value="MFC0588111.1"/>
    <property type="molecule type" value="Genomic_DNA"/>
</dbReference>
<evidence type="ECO:0000256" key="4">
    <source>
        <dbReference type="ARBA" id="ARBA00022496"/>
    </source>
</evidence>
<protein>
    <submittedName>
        <fullName evidence="17">TonB-dependent receptor</fullName>
    </submittedName>
</protein>
<dbReference type="PANTHER" id="PTHR32552">
    <property type="entry name" value="FERRICHROME IRON RECEPTOR-RELATED"/>
    <property type="match status" value="1"/>
</dbReference>
<feature type="domain" description="TonB-dependent receptor plug" evidence="16">
    <location>
        <begin position="84"/>
        <end position="195"/>
    </location>
</feature>
<sequence length="914" mass="97227">MTRTRIRLEASCAVLAAALALGQAGAASAAANLTISEDAVKVAGPEGAEDPAPQDTTSSEGDSRSSEPGLTEIVVTATKRETNLQRTPISISVMGADTIRERKVQSLLDLADGGVPSLRVATFEARQSALTIGIRGIVPLDANQPAREQGVGVYIDGIYLGRQHGLNTALFDIERIEVLKGPQGTLFGRNTEGGALSMISKAPSGKFGGRIEGGFGNIGAYNLGGHLDLPEVAGFSVKLDGVISHQDAITKNPLADQAGWGYYHRKGGRAALRWKPTDNITNDFAYDVAHDANTPFYSQLLNYNPNSCPSGGSNAAPIPLASGSTCVTPGTAFTGTQGTIRPLIPGVVVNGSSLMRTADIGVPQQESVDKTHGFTNIFKWKASPELELRSITAWRGVDVEQWDNSGGYHRVPVINLGLGNTTSACTTTTACTFSRYSLADLRQRQFSQEFQAVGSIGSFDYVAGLYYFIEHVSDDAATPNSMYALATSTAGIVTGATYAERPRSAYCAVTTNPSYVALGNAVQGCSIDRASAVRSRSYAAYGQVTWNATDVLHLTVGGRYTKDKKSGELLMSRGNVYRDASGNLTATAIANGYTPLEKTWSRFNPTATLAYDFSDSLHGYAKYATGYRAGGASSRTSNYQAFDPEDVKSYEVGLKADFWNRRARFNLAAYIMDRKNSQVDLSTIQPTATGNFNNLVTFNAPGITKIRGIEADLTVKPVDGLTIGASYAYTYTDIPPVNVSYTAFGTCTGAGTPYAGCTTSGQVLPVNTTTVPQKFFIVFTPRNAASGTIDYEVPISGDTRVKFHIDANYAQATQAFDQFATKADSSFIINGRISLLDIGLGGGDAKLNVSGWVRNMFDEAHVYRRDPSNSIPAVQTAASATTNVLLIGNVGGILGDYGNFNPPRTFGLDASIKF</sequence>
<dbReference type="Pfam" id="PF00593">
    <property type="entry name" value="TonB_dep_Rec_b-barrel"/>
    <property type="match status" value="1"/>
</dbReference>
<comment type="caution">
    <text evidence="17">The sequence shown here is derived from an EMBL/GenBank/DDBJ whole genome shotgun (WGS) entry which is preliminary data.</text>
</comment>
<comment type="similarity">
    <text evidence="11 12">Belongs to the TonB-dependent receptor family.</text>
</comment>
<dbReference type="Proteomes" id="UP001589943">
    <property type="component" value="Unassembled WGS sequence"/>
</dbReference>
<evidence type="ECO:0000256" key="11">
    <source>
        <dbReference type="PROSITE-ProRule" id="PRU01360"/>
    </source>
</evidence>
<organism evidence="17 18">
    <name type="scientific">Novosphingobium aquiterrae</name>
    <dbReference type="NCBI Taxonomy" id="624388"/>
    <lineage>
        <taxon>Bacteria</taxon>
        <taxon>Pseudomonadati</taxon>
        <taxon>Pseudomonadota</taxon>
        <taxon>Alphaproteobacteria</taxon>
        <taxon>Sphingomonadales</taxon>
        <taxon>Sphingomonadaceae</taxon>
        <taxon>Novosphingobium</taxon>
    </lineage>
</organism>
<dbReference type="SUPFAM" id="SSF56935">
    <property type="entry name" value="Porins"/>
    <property type="match status" value="1"/>
</dbReference>
<evidence type="ECO:0000256" key="1">
    <source>
        <dbReference type="ARBA" id="ARBA00004571"/>
    </source>
</evidence>
<dbReference type="Gene3D" id="2.40.170.20">
    <property type="entry name" value="TonB-dependent receptor, beta-barrel domain"/>
    <property type="match status" value="2"/>
</dbReference>